<dbReference type="PANTHER" id="PTHR43201">
    <property type="entry name" value="ACYL-COA SYNTHETASE"/>
    <property type="match status" value="1"/>
</dbReference>
<dbReference type="Pfam" id="PF00501">
    <property type="entry name" value="AMP-binding"/>
    <property type="match status" value="1"/>
</dbReference>
<accession>A0AA39G4H8</accession>
<keyword evidence="6" id="KW-1185">Reference proteome</keyword>
<dbReference type="CDD" id="cd05941">
    <property type="entry name" value="MCS"/>
    <property type="match status" value="1"/>
</dbReference>
<dbReference type="AlphaFoldDB" id="A0AA39G4H8"/>
<dbReference type="PANTHER" id="PTHR43201:SF8">
    <property type="entry name" value="ACYL-COA SYNTHETASE FAMILY MEMBER 3"/>
    <property type="match status" value="1"/>
</dbReference>
<dbReference type="InterPro" id="IPR000873">
    <property type="entry name" value="AMP-dep_synth/lig_dom"/>
</dbReference>
<comment type="similarity">
    <text evidence="1">Belongs to the ATP-dependent AMP-binding enzyme family.</text>
</comment>
<dbReference type="InterPro" id="IPR045851">
    <property type="entry name" value="AMP-bd_C_sf"/>
</dbReference>
<dbReference type="InterPro" id="IPR025110">
    <property type="entry name" value="AMP-bd_C"/>
</dbReference>
<evidence type="ECO:0000259" key="4">
    <source>
        <dbReference type="Pfam" id="PF13193"/>
    </source>
</evidence>
<reference evidence="5" key="1">
    <citation type="journal article" date="2023" name="bioRxiv">
        <title>Scaffold-level genome assemblies of two parasitoid biocontrol wasps reveal the parthenogenesis mechanism and an associated novel virus.</title>
        <authorList>
            <person name="Inwood S."/>
            <person name="Skelly J."/>
            <person name="Guhlin J."/>
            <person name="Harrop T."/>
            <person name="Goldson S."/>
            <person name="Dearden P."/>
        </authorList>
    </citation>
    <scope>NUCLEOTIDE SEQUENCE</scope>
    <source>
        <strain evidence="5">Lincoln</strain>
        <tissue evidence="5">Whole body</tissue>
    </source>
</reference>
<dbReference type="Proteomes" id="UP001168972">
    <property type="component" value="Unassembled WGS sequence"/>
</dbReference>
<evidence type="ECO:0000313" key="5">
    <source>
        <dbReference type="EMBL" id="KAK0180886.1"/>
    </source>
</evidence>
<proteinExistence type="inferred from homology"/>
<comment type="caution">
    <text evidence="5">The sequence shown here is derived from an EMBL/GenBank/DDBJ whole genome shotgun (WGS) entry which is preliminary data.</text>
</comment>
<gene>
    <name evidence="5" type="ORF">PV327_003221</name>
</gene>
<dbReference type="GO" id="GO:0031956">
    <property type="term" value="F:medium-chain fatty acid-CoA ligase activity"/>
    <property type="evidence" value="ECO:0007669"/>
    <property type="project" value="TreeGrafter"/>
</dbReference>
<sequence length="600" mass="66971">MGSLLRRSLYFTTNNIVRGRQSRLTIVRLQETNAALNSVNETHQPPHNVVPIFRNAIQFGDKTALKDLQGDYTYKRLFLSSRQFAVELSNLLNGAQQERVAFLMPNDARYVIVQWACWMSGQIVVPMSTSSPAPVIEYFLKDSEAKVVITTTEHSPILEPIAAKLKCRLIVLDNALRILAMKPDGKTANNKNITEYDVDESNDTPLKDEFYNDSDAMFVYTSGTTGTPKGVVMSHKNLQSQMNALITAWKWCEKDIVLHTLPLNHIHGIVNVLMCPLYVGARCIMLPKFETSSVWSQLLAVNLPNNERINMFMAVPTIYMKLIHEYDQLFSKNQKIREYVYTVCSTKIRLMVSGSAPLPKPIFDRWEEITGHRLLERYGMTETGMVLSNPLDGERIPGTVGTPLPGAQVRITKPRSDGNTQEILVQGSSLGSKVMKKGQDSISGDLEVKGDSVFCEYWKRPEATAKEFTADKWFKTGDTAKYENNVYSILGRTSVDIIKTGGYKVSALQVETVILGHPDIIDCAVVGLPDITWGQKVAAVAVTREGSEILLSQLRKFGKKSLPDYAVPTVLKIVDKIPKNALGKVNKPDLLAAVFPNNKI</sequence>
<reference evidence="5" key="2">
    <citation type="submission" date="2023-03" db="EMBL/GenBank/DDBJ databases">
        <authorList>
            <person name="Inwood S.N."/>
            <person name="Skelly J.G."/>
            <person name="Guhlin J."/>
            <person name="Harrop T.W.R."/>
            <person name="Goldson S.G."/>
            <person name="Dearden P.K."/>
        </authorList>
    </citation>
    <scope>NUCLEOTIDE SEQUENCE</scope>
    <source>
        <strain evidence="5">Lincoln</strain>
        <tissue evidence="5">Whole body</tissue>
    </source>
</reference>
<dbReference type="GO" id="GO:0006631">
    <property type="term" value="P:fatty acid metabolic process"/>
    <property type="evidence" value="ECO:0007669"/>
    <property type="project" value="TreeGrafter"/>
</dbReference>
<evidence type="ECO:0000256" key="1">
    <source>
        <dbReference type="ARBA" id="ARBA00006432"/>
    </source>
</evidence>
<feature type="domain" description="AMP-dependent synthetase/ligase" evidence="3">
    <location>
        <begin position="54"/>
        <end position="430"/>
    </location>
</feature>
<dbReference type="InterPro" id="IPR042099">
    <property type="entry name" value="ANL_N_sf"/>
</dbReference>
<dbReference type="Gene3D" id="3.30.300.30">
    <property type="match status" value="1"/>
</dbReference>
<dbReference type="SUPFAM" id="SSF56801">
    <property type="entry name" value="Acetyl-CoA synthetase-like"/>
    <property type="match status" value="1"/>
</dbReference>
<dbReference type="PROSITE" id="PS00455">
    <property type="entry name" value="AMP_BINDING"/>
    <property type="match status" value="1"/>
</dbReference>
<dbReference type="GO" id="GO:0005737">
    <property type="term" value="C:cytoplasm"/>
    <property type="evidence" value="ECO:0007669"/>
    <property type="project" value="UniProtKB-ARBA"/>
</dbReference>
<dbReference type="Gene3D" id="3.40.50.12780">
    <property type="entry name" value="N-terminal domain of ligase-like"/>
    <property type="match status" value="1"/>
</dbReference>
<evidence type="ECO:0000259" key="3">
    <source>
        <dbReference type="Pfam" id="PF00501"/>
    </source>
</evidence>
<dbReference type="EMBL" id="JAQQBR010000002">
    <property type="protein sequence ID" value="KAK0180886.1"/>
    <property type="molecule type" value="Genomic_DNA"/>
</dbReference>
<protein>
    <recommendedName>
        <fullName evidence="7">Acyl-CoA synthetase family member 3, mitochondrial</fullName>
    </recommendedName>
</protein>
<evidence type="ECO:0000313" key="6">
    <source>
        <dbReference type="Proteomes" id="UP001168972"/>
    </source>
</evidence>
<feature type="domain" description="AMP-binding enzyme C-terminal" evidence="4">
    <location>
        <begin position="509"/>
        <end position="584"/>
    </location>
</feature>
<dbReference type="FunFam" id="3.40.50.12780:FF:000030">
    <property type="entry name" value="Acyl-CoA synthetase family member 3"/>
    <property type="match status" value="1"/>
</dbReference>
<name>A0AA39G4H8_MICHY</name>
<keyword evidence="2" id="KW-0436">Ligase</keyword>
<evidence type="ECO:0000256" key="2">
    <source>
        <dbReference type="ARBA" id="ARBA00022598"/>
    </source>
</evidence>
<dbReference type="Pfam" id="PF13193">
    <property type="entry name" value="AMP-binding_C"/>
    <property type="match status" value="1"/>
</dbReference>
<evidence type="ECO:0008006" key="7">
    <source>
        <dbReference type="Google" id="ProtNLM"/>
    </source>
</evidence>
<dbReference type="InterPro" id="IPR020845">
    <property type="entry name" value="AMP-binding_CS"/>
</dbReference>
<organism evidence="5 6">
    <name type="scientific">Microctonus hyperodae</name>
    <name type="common">Parasitoid wasp</name>
    <dbReference type="NCBI Taxonomy" id="165561"/>
    <lineage>
        <taxon>Eukaryota</taxon>
        <taxon>Metazoa</taxon>
        <taxon>Ecdysozoa</taxon>
        <taxon>Arthropoda</taxon>
        <taxon>Hexapoda</taxon>
        <taxon>Insecta</taxon>
        <taxon>Pterygota</taxon>
        <taxon>Neoptera</taxon>
        <taxon>Endopterygota</taxon>
        <taxon>Hymenoptera</taxon>
        <taxon>Apocrita</taxon>
        <taxon>Ichneumonoidea</taxon>
        <taxon>Braconidae</taxon>
        <taxon>Euphorinae</taxon>
        <taxon>Microctonus</taxon>
    </lineage>
</organism>